<evidence type="ECO:0000259" key="8">
    <source>
        <dbReference type="SMART" id="SM00481"/>
    </source>
</evidence>
<dbReference type="Pfam" id="PF07733">
    <property type="entry name" value="DNA_pol3_alpha"/>
    <property type="match status" value="1"/>
</dbReference>
<dbReference type="Pfam" id="PF02811">
    <property type="entry name" value="PHP"/>
    <property type="match status" value="1"/>
</dbReference>
<organism evidence="9 10">
    <name type="scientific">Prevotella disiens FB035-09AN</name>
    <dbReference type="NCBI Taxonomy" id="866771"/>
    <lineage>
        <taxon>Bacteria</taxon>
        <taxon>Pseudomonadati</taxon>
        <taxon>Bacteroidota</taxon>
        <taxon>Bacteroidia</taxon>
        <taxon>Bacteroidales</taxon>
        <taxon>Prevotellaceae</taxon>
        <taxon>Prevotella</taxon>
    </lineage>
</organism>
<dbReference type="Proteomes" id="UP000003610">
    <property type="component" value="Unassembled WGS sequence"/>
</dbReference>
<dbReference type="NCBIfam" id="NF004226">
    <property type="entry name" value="PRK05673.1"/>
    <property type="match status" value="1"/>
</dbReference>
<evidence type="ECO:0000313" key="9">
    <source>
        <dbReference type="EMBL" id="EFL45732.1"/>
    </source>
</evidence>
<evidence type="ECO:0000256" key="3">
    <source>
        <dbReference type="ARBA" id="ARBA00022679"/>
    </source>
</evidence>
<dbReference type="SUPFAM" id="SSF89550">
    <property type="entry name" value="PHP domain-like"/>
    <property type="match status" value="1"/>
</dbReference>
<dbReference type="AlphaFoldDB" id="E1KRX6"/>
<gene>
    <name evidence="9" type="ORF">HMPREF9296_1435</name>
</gene>
<dbReference type="InterPro" id="IPR011708">
    <property type="entry name" value="DNA_pol3_alpha_NTPase_dom"/>
</dbReference>
<dbReference type="SMART" id="SM00481">
    <property type="entry name" value="POLIIIAc"/>
    <property type="match status" value="1"/>
</dbReference>
<dbReference type="GO" id="GO:0008408">
    <property type="term" value="F:3'-5' exonuclease activity"/>
    <property type="evidence" value="ECO:0007669"/>
    <property type="project" value="InterPro"/>
</dbReference>
<evidence type="ECO:0000256" key="6">
    <source>
        <dbReference type="ARBA" id="ARBA00022932"/>
    </source>
</evidence>
<dbReference type="GO" id="GO:0003887">
    <property type="term" value="F:DNA-directed DNA polymerase activity"/>
    <property type="evidence" value="ECO:0007669"/>
    <property type="project" value="UniProtKB-KW"/>
</dbReference>
<dbReference type="InterPro" id="IPR029460">
    <property type="entry name" value="DNAPol_HHH"/>
</dbReference>
<dbReference type="PANTHER" id="PTHR32294:SF0">
    <property type="entry name" value="DNA POLYMERASE III SUBUNIT ALPHA"/>
    <property type="match status" value="1"/>
</dbReference>
<keyword evidence="3 9" id="KW-0808">Transferase</keyword>
<evidence type="ECO:0000313" key="10">
    <source>
        <dbReference type="Proteomes" id="UP000003610"/>
    </source>
</evidence>
<reference evidence="9 10" key="1">
    <citation type="submission" date="2010-08" db="EMBL/GenBank/DDBJ databases">
        <authorList>
            <person name="Durkin A.S."/>
            <person name="Madupu R."/>
            <person name="Torralba M."/>
            <person name="Gillis M."/>
            <person name="Methe B."/>
            <person name="Sutton G."/>
            <person name="Nelson K.E."/>
        </authorList>
    </citation>
    <scope>NUCLEOTIDE SEQUENCE [LARGE SCALE GENOMIC DNA]</scope>
    <source>
        <strain evidence="9 10">FB035-09AN</strain>
    </source>
</reference>
<dbReference type="InterPro" id="IPR041931">
    <property type="entry name" value="DNA_pol3_alpha_thumb_dom"/>
</dbReference>
<sequence>MEDYIHLHVHTHYSILDGQSKVPYLVDKAIKNGMKGMAITDHGVMFGIKEFSDYCASINKQRKKNGEEPFKPIFGCEMYVARRRKEDKVKEMHDNSGYHLIVLAKNYTGYKNLIKLVSRSWVDGYYYRPRTDREDLEKYHEGLIVSTACLAGEVPRNIMRGDIEGAKEAVQWYKKVFGDDFYLELQRHEVKDPTLKANREAFPLQQKVNHVLLQLGKEFGVKCICTNDCHFEDKETAEAHDHLLCLSTQEDLNSPTRMRYSKQEWFKTREEMNEVFQDLPEVLSNTIEILEKVEFYSIDNGPIMPFFPIPENFGTEEEWRKKFTEQQLYDEFTTDEHGENQLSPEEGEAVIKRLGGYEKMYRIKFEADYLAKLAHDGAKKLYGDPIPDDVEKAIIFELHVMKTMGFPGYFLIVQDFINAARTELNVMVGPGRGSAAGSVVAYCLGITRIDPLKYDLLFERFLNPDRVNLPDIDTDFDDDGRGKVLQWVMEKYGPENCAHIITYSTMATKNSIKDVARVEGLPLDVSNNLCKAIPERLPDGMKMNLKNAIACTPRLQEAEVSEDDRERNTIKYAKMLEGTVRGTGIHACGFIICRNPISEWVPVSTATDPDFPDQKVPVTQYDGHVIETTGLIKMDFLGLKTLSEIKEACKVIKQTTGDIVDIDNIPIDDELTYQLYQKGQTIGTFQFESPGMQKYLRELHPTVFEDLIAMNALYRPGPMDYIPDFIKRKHDPSLVTYDIPCMEKYLKDTYGITVYQEQVMLLSRQLANFTRGESDALRKAMGKKKKAIVDQMKPKFLKQGQENGHDPKILEKIWTDWEKFASYAFNKSHATCYSWVAYQTAYLKAHYPAEFMAALMTRRFSQITEITKLMEECKSLKISTLGPDVNESMMGFGVNKKGEIRFGLSAIKGMGTGAAIAIVKEREKNGPYKSIYDFAERIDLSNVNRKAFESLAYSGGFDSFELQREDYFSVTSKGVMFLDALVRYAQLYQQEKASMQNSLFGGDDEVEIARPVAAKNERWPSIEKLNKERELVGIYLSAHPLDEYSVILNHLCNTHTEEIGRGADLAELSKREEISFGGIITAVNERFSQKTGKPFGFVTIEDFEGSGELALFGDDWARWNGLMKENYTIFVTAKCQPRYRNSDLYEMKVQNVQQLYDVKEKRLEKFTISIPASKVTDETISNLSTLLDGNEGNTQLYIQLHTSENDFVTLRSKGKGININRKLLDYIAAEEEMDYFIN</sequence>
<dbReference type="PANTHER" id="PTHR32294">
    <property type="entry name" value="DNA POLYMERASE III SUBUNIT ALPHA"/>
    <property type="match status" value="1"/>
</dbReference>
<protein>
    <recommendedName>
        <fullName evidence="2">DNA polymerase III subunit alpha</fullName>
        <ecNumber evidence="1">2.7.7.7</ecNumber>
    </recommendedName>
</protein>
<evidence type="ECO:0000256" key="7">
    <source>
        <dbReference type="ARBA" id="ARBA00049244"/>
    </source>
</evidence>
<dbReference type="CDD" id="cd12113">
    <property type="entry name" value="PHP_PolIIIA_DnaE3"/>
    <property type="match status" value="1"/>
</dbReference>
<feature type="domain" description="Polymerase/histidinol phosphatase N-terminal" evidence="8">
    <location>
        <begin position="5"/>
        <end position="82"/>
    </location>
</feature>
<evidence type="ECO:0000256" key="4">
    <source>
        <dbReference type="ARBA" id="ARBA00022695"/>
    </source>
</evidence>
<dbReference type="CDD" id="cd04485">
    <property type="entry name" value="DnaE_OBF"/>
    <property type="match status" value="1"/>
</dbReference>
<dbReference type="InterPro" id="IPR016195">
    <property type="entry name" value="Pol/histidinol_Pase-like"/>
</dbReference>
<dbReference type="Gene3D" id="3.20.20.140">
    <property type="entry name" value="Metal-dependent hydrolases"/>
    <property type="match status" value="1"/>
</dbReference>
<keyword evidence="6" id="KW-0239">DNA-directed DNA polymerase</keyword>
<accession>E1KRX6</accession>
<dbReference type="eggNOG" id="COG0587">
    <property type="taxonomic scope" value="Bacteria"/>
</dbReference>
<evidence type="ECO:0000256" key="5">
    <source>
        <dbReference type="ARBA" id="ARBA00022705"/>
    </source>
</evidence>
<proteinExistence type="predicted"/>
<dbReference type="Pfam" id="PF14579">
    <property type="entry name" value="HHH_6"/>
    <property type="match status" value="1"/>
</dbReference>
<evidence type="ECO:0000256" key="2">
    <source>
        <dbReference type="ARBA" id="ARBA00019114"/>
    </source>
</evidence>
<dbReference type="EMBL" id="AEDO01000046">
    <property type="protein sequence ID" value="EFL45732.1"/>
    <property type="molecule type" value="Genomic_DNA"/>
</dbReference>
<comment type="caution">
    <text evidence="9">The sequence shown here is derived from an EMBL/GenBank/DDBJ whole genome shotgun (WGS) entry which is preliminary data.</text>
</comment>
<dbReference type="Gene3D" id="1.10.150.870">
    <property type="match status" value="1"/>
</dbReference>
<dbReference type="STRING" id="866771.HMPREF9296_1435"/>
<dbReference type="GO" id="GO:0006260">
    <property type="term" value="P:DNA replication"/>
    <property type="evidence" value="ECO:0007669"/>
    <property type="project" value="UniProtKB-KW"/>
</dbReference>
<keyword evidence="5" id="KW-0235">DNA replication</keyword>
<dbReference type="RefSeq" id="WP_004357503.1">
    <property type="nucleotide sequence ID" value="NZ_AEDO01000046.1"/>
</dbReference>
<dbReference type="InterPro" id="IPR004805">
    <property type="entry name" value="DnaE2/DnaE/PolC"/>
</dbReference>
<comment type="catalytic activity">
    <reaction evidence="7">
        <text>DNA(n) + a 2'-deoxyribonucleoside 5'-triphosphate = DNA(n+1) + diphosphate</text>
        <dbReference type="Rhea" id="RHEA:22508"/>
        <dbReference type="Rhea" id="RHEA-COMP:17339"/>
        <dbReference type="Rhea" id="RHEA-COMP:17340"/>
        <dbReference type="ChEBI" id="CHEBI:33019"/>
        <dbReference type="ChEBI" id="CHEBI:61560"/>
        <dbReference type="ChEBI" id="CHEBI:173112"/>
        <dbReference type="EC" id="2.7.7.7"/>
    </reaction>
</comment>
<name>E1KRX6_9BACT</name>
<dbReference type="InterPro" id="IPR040982">
    <property type="entry name" value="DNA_pol3_finger"/>
</dbReference>
<dbReference type="InterPro" id="IPR004013">
    <property type="entry name" value="PHP_dom"/>
</dbReference>
<evidence type="ECO:0000256" key="1">
    <source>
        <dbReference type="ARBA" id="ARBA00012417"/>
    </source>
</evidence>
<dbReference type="InterPro" id="IPR003141">
    <property type="entry name" value="Pol/His_phosphatase_N"/>
</dbReference>
<dbReference type="Gene3D" id="1.10.10.1600">
    <property type="entry name" value="Bacterial DNA polymerase III alpha subunit, thumb domain"/>
    <property type="match status" value="1"/>
</dbReference>
<dbReference type="EC" id="2.7.7.7" evidence="1"/>
<dbReference type="NCBIfam" id="TIGR00594">
    <property type="entry name" value="polc"/>
    <property type="match status" value="1"/>
</dbReference>
<keyword evidence="4 9" id="KW-0548">Nucleotidyltransferase</keyword>
<dbReference type="Pfam" id="PF17657">
    <property type="entry name" value="DNA_pol3_finger"/>
    <property type="match status" value="1"/>
</dbReference>